<dbReference type="EMBL" id="JAWCUD010000005">
    <property type="protein sequence ID" value="MDU0202780.1"/>
    <property type="molecule type" value="Genomic_DNA"/>
</dbReference>
<accession>A0ABU3RER8</accession>
<evidence type="ECO:0000256" key="1">
    <source>
        <dbReference type="SAM" id="MobiDB-lite"/>
    </source>
</evidence>
<dbReference type="RefSeq" id="WP_315952976.1">
    <property type="nucleotide sequence ID" value="NZ_JAWCUD010000005.1"/>
</dbReference>
<protein>
    <submittedName>
        <fullName evidence="2">Uncharacterized protein</fullName>
    </submittedName>
</protein>
<keyword evidence="3" id="KW-1185">Reference proteome</keyword>
<gene>
    <name evidence="2" type="ORF">RQP52_16965</name>
</gene>
<evidence type="ECO:0000313" key="2">
    <source>
        <dbReference type="EMBL" id="MDU0202780.1"/>
    </source>
</evidence>
<reference evidence="2 3" key="1">
    <citation type="submission" date="2023-10" db="EMBL/GenBank/DDBJ databases">
        <title>Paenibacillus strain PFR10 Genome sequencing and assembly.</title>
        <authorList>
            <person name="Kim I."/>
        </authorList>
    </citation>
    <scope>NUCLEOTIDE SEQUENCE [LARGE SCALE GENOMIC DNA]</scope>
    <source>
        <strain evidence="2 3">PFR10</strain>
    </source>
</reference>
<name>A0ABU3RER8_9BACL</name>
<proteinExistence type="predicted"/>
<feature type="region of interest" description="Disordered" evidence="1">
    <location>
        <begin position="1"/>
        <end position="22"/>
    </location>
</feature>
<evidence type="ECO:0000313" key="3">
    <source>
        <dbReference type="Proteomes" id="UP001260980"/>
    </source>
</evidence>
<sequence length="45" mass="4798">MRHGRRGIRLGGERDSSGHWARGSAWVASETTAGGRFDGAADKTL</sequence>
<organism evidence="2 3">
    <name type="scientific">Paenibacillus violae</name>
    <dbReference type="NCBI Taxonomy" id="3077234"/>
    <lineage>
        <taxon>Bacteria</taxon>
        <taxon>Bacillati</taxon>
        <taxon>Bacillota</taxon>
        <taxon>Bacilli</taxon>
        <taxon>Bacillales</taxon>
        <taxon>Paenibacillaceae</taxon>
        <taxon>Paenibacillus</taxon>
    </lineage>
</organism>
<comment type="caution">
    <text evidence="2">The sequence shown here is derived from an EMBL/GenBank/DDBJ whole genome shotgun (WGS) entry which is preliminary data.</text>
</comment>
<dbReference type="Proteomes" id="UP001260980">
    <property type="component" value="Unassembled WGS sequence"/>
</dbReference>